<dbReference type="KEGG" id="vg:40088656"/>
<dbReference type="GeneID" id="40088656"/>
<organism evidence="1 2">
    <name type="scientific">Agrobacterium phage Atu_ph07</name>
    <dbReference type="NCBI Taxonomy" id="2024264"/>
    <lineage>
        <taxon>Viruses</taxon>
        <taxon>Duplodnaviria</taxon>
        <taxon>Heunggongvirae</taxon>
        <taxon>Uroviricota</taxon>
        <taxon>Caudoviricetes</taxon>
        <taxon>Polybotosvirus</taxon>
        <taxon>Polybotosvirus Atuph07</taxon>
    </lineage>
</organism>
<reference evidence="1 2" key="1">
    <citation type="submission" date="2017-06" db="EMBL/GenBank/DDBJ databases">
        <authorList>
            <person name="Kim H.J."/>
            <person name="Triplett B.A."/>
        </authorList>
    </citation>
    <scope>NUCLEOTIDE SEQUENCE [LARGE SCALE GENOMIC DNA]</scope>
</reference>
<sequence>MRFVKSIITAKDYVTQRFEEFHSNEGEAPEFDFNIITNDRSNELEQDILERLDHLERLGNRQCFLGVDCNDTKMQIVDLRKELIVIRELTGKNNA</sequence>
<name>A0A2L0V0R3_9CAUD</name>
<protein>
    <submittedName>
        <fullName evidence="1">Uncharacterized protein</fullName>
    </submittedName>
</protein>
<keyword evidence="2" id="KW-1185">Reference proteome</keyword>
<dbReference type="RefSeq" id="YP_009612318.1">
    <property type="nucleotide sequence ID" value="NC_042013.1"/>
</dbReference>
<accession>A0A2L0V0R3</accession>
<proteinExistence type="predicted"/>
<evidence type="ECO:0000313" key="2">
    <source>
        <dbReference type="Proteomes" id="UP000223025"/>
    </source>
</evidence>
<dbReference type="Proteomes" id="UP000223025">
    <property type="component" value="Segment"/>
</dbReference>
<dbReference type="EMBL" id="MF403008">
    <property type="protein sequence ID" value="AUZ95412.1"/>
    <property type="molecule type" value="Genomic_DNA"/>
</dbReference>
<evidence type="ECO:0000313" key="1">
    <source>
        <dbReference type="EMBL" id="AUZ95412.1"/>
    </source>
</evidence>